<dbReference type="SUPFAM" id="SSF117991">
    <property type="entry name" value="YbeD/HP0495-like"/>
    <property type="match status" value="1"/>
</dbReference>
<keyword evidence="2" id="KW-1185">Reference proteome</keyword>
<dbReference type="Proteomes" id="UP000602759">
    <property type="component" value="Unassembled WGS sequence"/>
</dbReference>
<dbReference type="Gene3D" id="3.30.70.260">
    <property type="match status" value="1"/>
</dbReference>
<evidence type="ECO:0000313" key="2">
    <source>
        <dbReference type="Proteomes" id="UP000602759"/>
    </source>
</evidence>
<dbReference type="RefSeq" id="WP_190994915.1">
    <property type="nucleotide sequence ID" value="NZ_JACOIK010000009.1"/>
</dbReference>
<protein>
    <submittedName>
        <fullName evidence="1">DUF493 domain-containing protein</fullName>
    </submittedName>
</protein>
<sequence length="110" mass="12559">MSEFNNDIRIQDLPDDGNNNSADFYDNFRVKLNSVEQFPSMYTFKFIVKAGSDAQEEVKQLFTHDSTKFSEKASSGGKYTSITVETFVNNAEDVIDYYKNVSKIESVIML</sequence>
<dbReference type="InterPro" id="IPR007454">
    <property type="entry name" value="UPF0250_YbeD-like"/>
</dbReference>
<proteinExistence type="predicted"/>
<organism evidence="1 2">
    <name type="scientific">Sphingobacterium micropteri</name>
    <dbReference type="NCBI Taxonomy" id="2763501"/>
    <lineage>
        <taxon>Bacteria</taxon>
        <taxon>Pseudomonadati</taxon>
        <taxon>Bacteroidota</taxon>
        <taxon>Sphingobacteriia</taxon>
        <taxon>Sphingobacteriales</taxon>
        <taxon>Sphingobacteriaceae</taxon>
        <taxon>Sphingobacterium</taxon>
    </lineage>
</organism>
<evidence type="ECO:0000313" key="1">
    <source>
        <dbReference type="EMBL" id="MBD1433980.1"/>
    </source>
</evidence>
<comment type="caution">
    <text evidence="1">The sequence shown here is derived from an EMBL/GenBank/DDBJ whole genome shotgun (WGS) entry which is preliminary data.</text>
</comment>
<dbReference type="EMBL" id="JACOIK010000009">
    <property type="protein sequence ID" value="MBD1433980.1"/>
    <property type="molecule type" value="Genomic_DNA"/>
</dbReference>
<name>A0ABR7YRQ6_9SPHI</name>
<dbReference type="Pfam" id="PF04359">
    <property type="entry name" value="DUF493"/>
    <property type="match status" value="1"/>
</dbReference>
<accession>A0ABR7YRQ6</accession>
<dbReference type="InterPro" id="IPR027471">
    <property type="entry name" value="YbeD-like_sf"/>
</dbReference>
<gene>
    <name evidence="1" type="ORF">H8B06_14165</name>
</gene>
<reference evidence="1 2" key="1">
    <citation type="submission" date="2020-08" db="EMBL/GenBank/DDBJ databases">
        <title>Sphingobacterium sp. DN00404 isolated from aquaculture water.</title>
        <authorList>
            <person name="Zhang M."/>
        </authorList>
    </citation>
    <scope>NUCLEOTIDE SEQUENCE [LARGE SCALE GENOMIC DNA]</scope>
    <source>
        <strain evidence="1 2">DN00404</strain>
    </source>
</reference>